<protein>
    <submittedName>
        <fullName evidence="1">Uncharacterized protein</fullName>
    </submittedName>
</protein>
<evidence type="ECO:0000313" key="2">
    <source>
        <dbReference type="Proteomes" id="UP001059663"/>
    </source>
</evidence>
<organism evidence="1 2">
    <name type="scientific">Janibacter limosus</name>
    <dbReference type="NCBI Taxonomy" id="53458"/>
    <lineage>
        <taxon>Bacteria</taxon>
        <taxon>Bacillati</taxon>
        <taxon>Actinomycetota</taxon>
        <taxon>Actinomycetes</taxon>
        <taxon>Micrococcales</taxon>
        <taxon>Intrasporangiaceae</taxon>
        <taxon>Janibacter</taxon>
    </lineage>
</organism>
<gene>
    <name evidence="1" type="ORF">LP422_01550</name>
</gene>
<accession>A0AC61U5G3</accession>
<reference evidence="1" key="1">
    <citation type="submission" date="2021-11" db="EMBL/GenBank/DDBJ databases">
        <title>Study of the species diversity of bacterial strains isolated from a unique natural object - Shulgan-Tash cave (Bashkiria).</title>
        <authorList>
            <person name="Sazanova A.L."/>
            <person name="Chirak E.R."/>
            <person name="Safronova V.I."/>
        </authorList>
    </citation>
    <scope>NUCLEOTIDE SEQUENCE</scope>
    <source>
        <strain evidence="1">P1</strain>
    </source>
</reference>
<evidence type="ECO:0000313" key="1">
    <source>
        <dbReference type="EMBL" id="UUZ45057.1"/>
    </source>
</evidence>
<name>A0AC61U5G3_9MICO</name>
<dbReference type="Proteomes" id="UP001059663">
    <property type="component" value="Chromosome"/>
</dbReference>
<dbReference type="EMBL" id="CP087977">
    <property type="protein sequence ID" value="UUZ45057.1"/>
    <property type="molecule type" value="Genomic_DNA"/>
</dbReference>
<proteinExistence type="predicted"/>
<sequence length="156" mass="17479">MTDPESCLALELDTPEMRTFKKEHMVAGGGQIYLQPQDFAAPQMSVILWSHDEVYPKRFFDEAGAALAECTTYATADAPDDTMGDDWQATSIPTPAMGDQSFGVRIGREQFDMAVDYLWVRSGRNLISVRMRTGYTQSNDKRPAKYARGVLDELAR</sequence>